<organism evidence="1 2">
    <name type="scientific">Segatella oulorum F0390</name>
    <dbReference type="NCBI Taxonomy" id="702438"/>
    <lineage>
        <taxon>Bacteria</taxon>
        <taxon>Pseudomonadati</taxon>
        <taxon>Bacteroidota</taxon>
        <taxon>Bacteroidia</taxon>
        <taxon>Bacteroidales</taxon>
        <taxon>Prevotellaceae</taxon>
        <taxon>Segatella</taxon>
    </lineage>
</organism>
<name>G1WAT2_9BACT</name>
<dbReference type="HOGENOM" id="CLU_199041_0_0_10"/>
<accession>G1WAT2</accession>
<evidence type="ECO:0000313" key="1">
    <source>
        <dbReference type="EMBL" id="EGV32995.1"/>
    </source>
</evidence>
<dbReference type="AlphaFoldDB" id="G1WAT2"/>
<keyword evidence="2" id="KW-1185">Reference proteome</keyword>
<dbReference type="Proteomes" id="UP000005141">
    <property type="component" value="Unassembled WGS sequence"/>
</dbReference>
<dbReference type="EMBL" id="ADGI01000028">
    <property type="protein sequence ID" value="EGV32995.1"/>
    <property type="molecule type" value="Genomic_DNA"/>
</dbReference>
<protein>
    <submittedName>
        <fullName evidence="1">Uncharacterized protein</fullName>
    </submittedName>
</protein>
<reference evidence="1 2" key="1">
    <citation type="submission" date="2011-07" db="EMBL/GenBank/DDBJ databases">
        <title>The Genome Sequence of Prevotella oulorum F0390.</title>
        <authorList>
            <consortium name="The Broad Institute Genome Sequencing Platform"/>
            <consortium name="The Broad Institute Genome Sequencing Center for Infectious Disease"/>
            <person name="Earl A."/>
            <person name="Ward D."/>
            <person name="Feldgarden M."/>
            <person name="Gevers D."/>
            <person name="Izard J."/>
            <person name="Ganesan A."/>
            <person name="Baranova O.V."/>
            <person name="Blanton J.M."/>
            <person name="Tanner A.C."/>
            <person name="Dewhirst F.E."/>
            <person name="Young S.K."/>
            <person name="Zeng Q."/>
            <person name="Gargeya S."/>
            <person name="Fitzgerald M."/>
            <person name="Haas B."/>
            <person name="Abouelleil A."/>
            <person name="Alvarado L."/>
            <person name="Arachchi H.M."/>
            <person name="Berlin A."/>
            <person name="Brown A."/>
            <person name="Chapman S.B."/>
            <person name="Chen Z."/>
            <person name="Dunbar C."/>
            <person name="Freedman E."/>
            <person name="Gearin G."/>
            <person name="Gellesch M."/>
            <person name="Goldberg J."/>
            <person name="Griggs A."/>
            <person name="Gujja S."/>
            <person name="Heiman D."/>
            <person name="Howarth C."/>
            <person name="Larson L."/>
            <person name="Lui A."/>
            <person name="MacDonald P.J.P."/>
            <person name="Mehta T."/>
            <person name="Montmayeur A."/>
            <person name="Murphy C."/>
            <person name="Neiman D."/>
            <person name="Pearson M."/>
            <person name="Priest M."/>
            <person name="Roberts A."/>
            <person name="Saif S."/>
            <person name="Shea T."/>
            <person name="Shenoy N."/>
            <person name="Sisk P."/>
            <person name="Stolte C."/>
            <person name="Sykes S."/>
            <person name="Wortman J."/>
            <person name="Nusbaum C."/>
            <person name="Birren B."/>
        </authorList>
    </citation>
    <scope>NUCLEOTIDE SEQUENCE [LARGE SCALE GENOMIC DNA]</scope>
    <source>
        <strain evidence="1 2">F0390</strain>
    </source>
</reference>
<dbReference type="PATRIC" id="fig|702438.4.peg.959"/>
<gene>
    <name evidence="1" type="ORF">HMPREF9431_00933</name>
</gene>
<comment type="caution">
    <text evidence="1">The sequence shown here is derived from an EMBL/GenBank/DDBJ whole genome shotgun (WGS) entry which is preliminary data.</text>
</comment>
<proteinExistence type="predicted"/>
<sequence length="60" mass="6705">MHRALPPPLLKIKKCVYRYDLGATVDDVLYFKTSYSFGITVDDAICFKTSYDLGVTVASP</sequence>
<evidence type="ECO:0000313" key="2">
    <source>
        <dbReference type="Proteomes" id="UP000005141"/>
    </source>
</evidence>